<reference evidence="1" key="2">
    <citation type="journal article" date="2023" name="IMA Fungus">
        <title>Comparative genomic study of the Penicillium genus elucidates a diverse pangenome and 15 lateral gene transfer events.</title>
        <authorList>
            <person name="Petersen C."/>
            <person name="Sorensen T."/>
            <person name="Nielsen M.R."/>
            <person name="Sondergaard T.E."/>
            <person name="Sorensen J.L."/>
            <person name="Fitzpatrick D.A."/>
            <person name="Frisvad J.C."/>
            <person name="Nielsen K.L."/>
        </authorList>
    </citation>
    <scope>NUCLEOTIDE SEQUENCE</scope>
    <source>
        <strain evidence="1">IBT 30069</strain>
    </source>
</reference>
<accession>A0A9W9K6I3</accession>
<protein>
    <submittedName>
        <fullName evidence="1">Uncharacterized protein</fullName>
    </submittedName>
</protein>
<dbReference type="AlphaFoldDB" id="A0A9W9K6I3"/>
<sequence>MDGLRLNEAGEDAVDDPGVVLAVTALLALTEDDVGPALIEEAAALGLQCAHMKMLKPRPSQPLHFEPMILDRKFWG</sequence>
<comment type="caution">
    <text evidence="1">The sequence shown here is derived from an EMBL/GenBank/DDBJ whole genome shotgun (WGS) entry which is preliminary data.</text>
</comment>
<name>A0A9W9K6I3_9EURO</name>
<dbReference type="OrthoDB" id="4368613at2759"/>
<dbReference type="Proteomes" id="UP001149165">
    <property type="component" value="Unassembled WGS sequence"/>
</dbReference>
<gene>
    <name evidence="1" type="ORF">N7456_010242</name>
</gene>
<keyword evidence="2" id="KW-1185">Reference proteome</keyword>
<reference evidence="1" key="1">
    <citation type="submission" date="2022-11" db="EMBL/GenBank/DDBJ databases">
        <authorList>
            <person name="Petersen C."/>
        </authorList>
    </citation>
    <scope>NUCLEOTIDE SEQUENCE</scope>
    <source>
        <strain evidence="1">IBT 30069</strain>
    </source>
</reference>
<organism evidence="1 2">
    <name type="scientific">Penicillium angulare</name>
    <dbReference type="NCBI Taxonomy" id="116970"/>
    <lineage>
        <taxon>Eukaryota</taxon>
        <taxon>Fungi</taxon>
        <taxon>Dikarya</taxon>
        <taxon>Ascomycota</taxon>
        <taxon>Pezizomycotina</taxon>
        <taxon>Eurotiomycetes</taxon>
        <taxon>Eurotiomycetidae</taxon>
        <taxon>Eurotiales</taxon>
        <taxon>Aspergillaceae</taxon>
        <taxon>Penicillium</taxon>
    </lineage>
</organism>
<evidence type="ECO:0000313" key="1">
    <source>
        <dbReference type="EMBL" id="KAJ5094381.1"/>
    </source>
</evidence>
<dbReference type="EMBL" id="JAPQKH010000006">
    <property type="protein sequence ID" value="KAJ5094381.1"/>
    <property type="molecule type" value="Genomic_DNA"/>
</dbReference>
<evidence type="ECO:0000313" key="2">
    <source>
        <dbReference type="Proteomes" id="UP001149165"/>
    </source>
</evidence>
<proteinExistence type="predicted"/>